<keyword evidence="2" id="KW-1185">Reference proteome</keyword>
<dbReference type="EMBL" id="CM047909">
    <property type="protein sequence ID" value="KAJ0078456.1"/>
    <property type="molecule type" value="Genomic_DNA"/>
</dbReference>
<evidence type="ECO:0000313" key="2">
    <source>
        <dbReference type="Proteomes" id="UP001164250"/>
    </source>
</evidence>
<comment type="caution">
    <text evidence="1">The sequence shown here is derived from an EMBL/GenBank/DDBJ whole genome shotgun (WGS) entry which is preliminary data.</text>
</comment>
<protein>
    <submittedName>
        <fullName evidence="1">Uncharacterized protein</fullName>
    </submittedName>
</protein>
<reference evidence="2" key="1">
    <citation type="journal article" date="2023" name="G3 (Bethesda)">
        <title>Genome assembly and association tests identify interacting loci associated with vigor, precocity, and sex in interspecific pistachio rootstocks.</title>
        <authorList>
            <person name="Palmer W."/>
            <person name="Jacygrad E."/>
            <person name="Sagayaradj S."/>
            <person name="Cavanaugh K."/>
            <person name="Han R."/>
            <person name="Bertier L."/>
            <person name="Beede B."/>
            <person name="Kafkas S."/>
            <person name="Golino D."/>
            <person name="Preece J."/>
            <person name="Michelmore R."/>
        </authorList>
    </citation>
    <scope>NUCLEOTIDE SEQUENCE [LARGE SCALE GENOMIC DNA]</scope>
</reference>
<name>A0ACC0ZW93_9ROSI</name>
<accession>A0ACC0ZW93</accession>
<gene>
    <name evidence="1" type="ORF">Patl1_24104</name>
</gene>
<proteinExistence type="predicted"/>
<sequence>MASLITAATKVGHVRVAISRRSTWNPRLFVAAAPRYSMRMNQNAKKWLDRLGETAQDVSEKAKQTLEGPWGSAKDTAQKAKESLMGNAEASKETVKQHAEEVKKNMNMKN</sequence>
<evidence type="ECO:0000313" key="1">
    <source>
        <dbReference type="EMBL" id="KAJ0078456.1"/>
    </source>
</evidence>
<organism evidence="1 2">
    <name type="scientific">Pistacia atlantica</name>
    <dbReference type="NCBI Taxonomy" id="434234"/>
    <lineage>
        <taxon>Eukaryota</taxon>
        <taxon>Viridiplantae</taxon>
        <taxon>Streptophyta</taxon>
        <taxon>Embryophyta</taxon>
        <taxon>Tracheophyta</taxon>
        <taxon>Spermatophyta</taxon>
        <taxon>Magnoliopsida</taxon>
        <taxon>eudicotyledons</taxon>
        <taxon>Gunneridae</taxon>
        <taxon>Pentapetalae</taxon>
        <taxon>rosids</taxon>
        <taxon>malvids</taxon>
        <taxon>Sapindales</taxon>
        <taxon>Anacardiaceae</taxon>
        <taxon>Pistacia</taxon>
    </lineage>
</organism>
<dbReference type="Proteomes" id="UP001164250">
    <property type="component" value="Chromosome 13"/>
</dbReference>